<dbReference type="AlphaFoldDB" id="A0A916XLT2"/>
<feature type="chain" id="PRO_5037632153" description="Glutelin" evidence="1">
    <location>
        <begin position="40"/>
        <end position="182"/>
    </location>
</feature>
<reference evidence="2" key="1">
    <citation type="journal article" date="2014" name="Int. J. Syst. Evol. Microbiol.">
        <title>Complete genome sequence of Corynebacterium casei LMG S-19264T (=DSM 44701T), isolated from a smear-ripened cheese.</title>
        <authorList>
            <consortium name="US DOE Joint Genome Institute (JGI-PGF)"/>
            <person name="Walter F."/>
            <person name="Albersmeier A."/>
            <person name="Kalinowski J."/>
            <person name="Ruckert C."/>
        </authorList>
    </citation>
    <scope>NUCLEOTIDE SEQUENCE</scope>
    <source>
        <strain evidence="2">CGMCC 1.12919</strain>
    </source>
</reference>
<evidence type="ECO:0000313" key="3">
    <source>
        <dbReference type="Proteomes" id="UP000637002"/>
    </source>
</evidence>
<protein>
    <recommendedName>
        <fullName evidence="4">Glutelin</fullName>
    </recommendedName>
</protein>
<evidence type="ECO:0000256" key="1">
    <source>
        <dbReference type="SAM" id="SignalP"/>
    </source>
</evidence>
<keyword evidence="3" id="KW-1185">Reference proteome</keyword>
<reference evidence="2" key="2">
    <citation type="submission" date="2020-09" db="EMBL/GenBank/DDBJ databases">
        <authorList>
            <person name="Sun Q."/>
            <person name="Zhou Y."/>
        </authorList>
    </citation>
    <scope>NUCLEOTIDE SEQUENCE</scope>
    <source>
        <strain evidence="2">CGMCC 1.12919</strain>
    </source>
</reference>
<evidence type="ECO:0000313" key="2">
    <source>
        <dbReference type="EMBL" id="GGC82206.1"/>
    </source>
</evidence>
<feature type="signal peptide" evidence="1">
    <location>
        <begin position="1"/>
        <end position="39"/>
    </location>
</feature>
<proteinExistence type="predicted"/>
<dbReference type="Proteomes" id="UP000637002">
    <property type="component" value="Unassembled WGS sequence"/>
</dbReference>
<keyword evidence="1" id="KW-0732">Signal</keyword>
<accession>A0A916XLT2</accession>
<organism evidence="2 3">
    <name type="scientific">Chelatococcus reniformis</name>
    <dbReference type="NCBI Taxonomy" id="1494448"/>
    <lineage>
        <taxon>Bacteria</taxon>
        <taxon>Pseudomonadati</taxon>
        <taxon>Pseudomonadota</taxon>
        <taxon>Alphaproteobacteria</taxon>
        <taxon>Hyphomicrobiales</taxon>
        <taxon>Chelatococcaceae</taxon>
        <taxon>Chelatococcus</taxon>
    </lineage>
</organism>
<name>A0A916XLT2_9HYPH</name>
<comment type="caution">
    <text evidence="2">The sequence shown here is derived from an EMBL/GenBank/DDBJ whole genome shotgun (WGS) entry which is preliminary data.</text>
</comment>
<evidence type="ECO:0008006" key="4">
    <source>
        <dbReference type="Google" id="ProtNLM"/>
    </source>
</evidence>
<gene>
    <name evidence="2" type="ORF">GCM10010994_45160</name>
</gene>
<sequence>MASLGGVSVGERVKGMHKHVIRAFTLVLFGGLLAGPAQAASAGFACAFRQLEGGDALAADLKPLLPRGEALNDADNLNNAVSALRQRKVRDAVIVDSLVSAYCPVVADDGALTAAQKATKVQRYAMRVSGIVYAPPDAEAILLTVPLAPSVANKVNAKAQAVGVTPDTWIANAVSAALQTAQ</sequence>
<dbReference type="EMBL" id="BMGG01000008">
    <property type="protein sequence ID" value="GGC82206.1"/>
    <property type="molecule type" value="Genomic_DNA"/>
</dbReference>